<dbReference type="InterPro" id="IPR017943">
    <property type="entry name" value="Bactericidal_perm-incr_a/b_dom"/>
</dbReference>
<dbReference type="Pfam" id="PF06585">
    <property type="entry name" value="JHBP"/>
    <property type="match status" value="1"/>
</dbReference>
<dbReference type="Pfam" id="PF16984">
    <property type="entry name" value="Grp7_allergen"/>
    <property type="match status" value="1"/>
</dbReference>
<gene>
    <name evidence="1" type="ORF">NQ317_013045</name>
</gene>
<dbReference type="Gene3D" id="3.15.10.30">
    <property type="entry name" value="Haemolymph juvenile hormone binding protein"/>
    <property type="match status" value="1"/>
</dbReference>
<dbReference type="InterPro" id="IPR010562">
    <property type="entry name" value="Haemolymph_juvenile_hormone-bd"/>
</dbReference>
<dbReference type="Gene3D" id="3.15.10.50">
    <property type="match status" value="1"/>
</dbReference>
<comment type="caution">
    <text evidence="1">The sequence shown here is derived from an EMBL/GenBank/DDBJ whole genome shotgun (WGS) entry which is preliminary data.</text>
</comment>
<dbReference type="PANTHER" id="PTHR11008">
    <property type="entry name" value="PROTEIN TAKEOUT-LIKE PROTEIN"/>
    <property type="match status" value="1"/>
</dbReference>
<proteinExistence type="predicted"/>
<dbReference type="SUPFAM" id="SSF55394">
    <property type="entry name" value="Bactericidal permeability-increasing protein, BPI"/>
    <property type="match status" value="1"/>
</dbReference>
<dbReference type="InterPro" id="IPR020234">
    <property type="entry name" value="Mite_allergen_group-7"/>
</dbReference>
<organism evidence="1 2">
    <name type="scientific">Molorchus minor</name>
    <dbReference type="NCBI Taxonomy" id="1323400"/>
    <lineage>
        <taxon>Eukaryota</taxon>
        <taxon>Metazoa</taxon>
        <taxon>Ecdysozoa</taxon>
        <taxon>Arthropoda</taxon>
        <taxon>Hexapoda</taxon>
        <taxon>Insecta</taxon>
        <taxon>Pterygota</taxon>
        <taxon>Neoptera</taxon>
        <taxon>Endopterygota</taxon>
        <taxon>Coleoptera</taxon>
        <taxon>Polyphaga</taxon>
        <taxon>Cucujiformia</taxon>
        <taxon>Chrysomeloidea</taxon>
        <taxon>Cerambycidae</taxon>
        <taxon>Lamiinae</taxon>
        <taxon>Monochamini</taxon>
        <taxon>Molorchus</taxon>
    </lineage>
</organism>
<evidence type="ECO:0000313" key="1">
    <source>
        <dbReference type="EMBL" id="KAJ8984844.1"/>
    </source>
</evidence>
<keyword evidence="2" id="KW-1185">Reference proteome</keyword>
<protein>
    <submittedName>
        <fullName evidence="1">Uncharacterized protein</fullName>
    </submittedName>
</protein>
<name>A0ABQ9K3D7_9CUCU</name>
<dbReference type="Proteomes" id="UP001162164">
    <property type="component" value="Unassembled WGS sequence"/>
</dbReference>
<dbReference type="InterPro" id="IPR038606">
    <property type="entry name" value="To_sf"/>
</dbReference>
<reference evidence="1" key="1">
    <citation type="journal article" date="2023" name="Insect Mol. Biol.">
        <title>Genome sequencing provides insights into the evolution of gene families encoding plant cell wall-degrading enzymes in longhorned beetles.</title>
        <authorList>
            <person name="Shin N.R."/>
            <person name="Okamura Y."/>
            <person name="Kirsch R."/>
            <person name="Pauchet Y."/>
        </authorList>
    </citation>
    <scope>NUCLEOTIDE SEQUENCE</scope>
    <source>
        <strain evidence="1">MMC_N1</strain>
    </source>
</reference>
<dbReference type="InterPro" id="IPR038602">
    <property type="entry name" value="Mite_allergen_7_sf"/>
</dbReference>
<dbReference type="PANTHER" id="PTHR11008:SF13">
    <property type="entry name" value="FI04421P"/>
    <property type="match status" value="1"/>
</dbReference>
<dbReference type="EMBL" id="JAPWTJ010000025">
    <property type="protein sequence ID" value="KAJ8984844.1"/>
    <property type="molecule type" value="Genomic_DNA"/>
</dbReference>
<accession>A0ABQ9K3D7</accession>
<sequence>MDIPNLKHSFSVGRMQFFNVKLYGLTNFRIHHIKADISAMKVEAALTMDKLNVLGNYTLSTWLSKAKGPFTVLLHKVYVVAIATLEVQRNGSLEAQDMDMDIKFQNIEMDFQGLGFFASMFQGVMNSVGTFVFDSIKPFILSQANTNIRTDVNKELSKFPQKFPNSISPLDQLVADLRKRVRDKGFDPYKVADYNNTVGVCDIFLTNTWLYGLSSFHRTRDILFEVRNKTVHTILEVGTQRLKGSSNWDIALLAGITSESGTVSFSVEYIKVQINASQSMDTTQHPNLDDIQLELGNIQIRFDGLGTIDYIIEFGINVIPNLLRYQIMDALEKPIKFKIQEALNQVNVERIIKENADRLDSGQGLEIDFIQGL</sequence>
<evidence type="ECO:0000313" key="2">
    <source>
        <dbReference type="Proteomes" id="UP001162164"/>
    </source>
</evidence>